<dbReference type="KEGG" id="lww:102747443"/>
<dbReference type="STRING" id="9713.A0A2U3YZP6"/>
<dbReference type="RefSeq" id="XP_006749227.2">
    <property type="nucleotide sequence ID" value="XM_006749164.2"/>
</dbReference>
<evidence type="ECO:0000313" key="6">
    <source>
        <dbReference type="RefSeq" id="XP_006749227.2"/>
    </source>
</evidence>
<dbReference type="PANTHER" id="PTHR19858">
    <property type="entry name" value="WD40 REPEAT PROTEIN"/>
    <property type="match status" value="1"/>
</dbReference>
<feature type="domain" description="Small-subunit processome Utp12" evidence="4">
    <location>
        <begin position="37"/>
        <end position="141"/>
    </location>
</feature>
<dbReference type="OrthoDB" id="3142434at2759"/>
<evidence type="ECO:0000313" key="5">
    <source>
        <dbReference type="Proteomes" id="UP000245341"/>
    </source>
</evidence>
<dbReference type="GO" id="GO:0032040">
    <property type="term" value="C:small-subunit processome"/>
    <property type="evidence" value="ECO:0007669"/>
    <property type="project" value="TreeGrafter"/>
</dbReference>
<dbReference type="GO" id="GO:0000028">
    <property type="term" value="P:ribosomal small subunit assembly"/>
    <property type="evidence" value="ECO:0007669"/>
    <property type="project" value="TreeGrafter"/>
</dbReference>
<dbReference type="Pfam" id="PF04003">
    <property type="entry name" value="Utp12"/>
    <property type="match status" value="1"/>
</dbReference>
<dbReference type="Proteomes" id="UP000245341">
    <property type="component" value="Unplaced"/>
</dbReference>
<dbReference type="AlphaFoldDB" id="A0A2U3YZP6"/>
<keyword evidence="1" id="KW-0853">WD repeat</keyword>
<keyword evidence="5" id="KW-1185">Reference proteome</keyword>
<sequence>MLFDPFELDTGVTPVRIRAALRQQDYTRAILLAFRLNERKLLQEVLESVPWDEVEVVSSSLPELYVEKVLEFLASSFEVSRHLEFYLIWTQKLLLVHGQKLKSRVGKVLPAVQFLQKSIQRHLDDVSKLCDWNRYNIQYALAVSKQRGLKRPSEPLGSDEEADASDDDTLHLLSTGQGDGDGQLM</sequence>
<feature type="region of interest" description="Disordered" evidence="3">
    <location>
        <begin position="150"/>
        <end position="185"/>
    </location>
</feature>
<keyword evidence="2" id="KW-0677">Repeat</keyword>
<dbReference type="GeneID" id="102747443"/>
<dbReference type="PANTHER" id="PTHR19858:SF0">
    <property type="entry name" value="PERIODIC TRYPTOPHAN PROTEIN 2 HOMOLOG"/>
    <property type="match status" value="1"/>
</dbReference>
<evidence type="ECO:0000259" key="4">
    <source>
        <dbReference type="Pfam" id="PF04003"/>
    </source>
</evidence>
<organism evidence="5 6">
    <name type="scientific">Leptonychotes weddellii</name>
    <name type="common">Weddell seal</name>
    <name type="synonym">Otaria weddellii</name>
    <dbReference type="NCBI Taxonomy" id="9713"/>
    <lineage>
        <taxon>Eukaryota</taxon>
        <taxon>Metazoa</taxon>
        <taxon>Chordata</taxon>
        <taxon>Craniata</taxon>
        <taxon>Vertebrata</taxon>
        <taxon>Euteleostomi</taxon>
        <taxon>Mammalia</taxon>
        <taxon>Eutheria</taxon>
        <taxon>Laurasiatheria</taxon>
        <taxon>Carnivora</taxon>
        <taxon>Caniformia</taxon>
        <taxon>Pinnipedia</taxon>
        <taxon>Phocidae</taxon>
        <taxon>Monachinae</taxon>
        <taxon>Lobodontini</taxon>
        <taxon>Leptonychotes</taxon>
    </lineage>
</organism>
<evidence type="ECO:0000256" key="2">
    <source>
        <dbReference type="ARBA" id="ARBA00022737"/>
    </source>
</evidence>
<dbReference type="InterPro" id="IPR027145">
    <property type="entry name" value="PWP2"/>
</dbReference>
<accession>A0A2U3YZP6</accession>
<dbReference type="InterPro" id="IPR007148">
    <property type="entry name" value="SSU_processome_Utp12"/>
</dbReference>
<evidence type="ECO:0000256" key="3">
    <source>
        <dbReference type="SAM" id="MobiDB-lite"/>
    </source>
</evidence>
<name>A0A2U3YZP6_LEPWE</name>
<reference evidence="6" key="1">
    <citation type="submission" date="2025-08" db="UniProtKB">
        <authorList>
            <consortium name="RefSeq"/>
        </authorList>
    </citation>
    <scope>IDENTIFICATION</scope>
    <source>
        <tissue evidence="6">Liver</tissue>
    </source>
</reference>
<evidence type="ECO:0000256" key="1">
    <source>
        <dbReference type="ARBA" id="ARBA00022574"/>
    </source>
</evidence>
<proteinExistence type="predicted"/>
<dbReference type="GO" id="GO:0034388">
    <property type="term" value="C:Pwp2p-containing subcomplex of 90S preribosome"/>
    <property type="evidence" value="ECO:0007669"/>
    <property type="project" value="TreeGrafter"/>
</dbReference>
<gene>
    <name evidence="6" type="primary">LOC102747443</name>
</gene>
<protein>
    <submittedName>
        <fullName evidence="6">Periodic tryptophan protein 2 homolog</fullName>
    </submittedName>
</protein>
<dbReference type="GO" id="GO:0000462">
    <property type="term" value="P:maturation of SSU-rRNA from tricistronic rRNA transcript (SSU-rRNA, 5.8S rRNA, LSU-rRNA)"/>
    <property type="evidence" value="ECO:0007669"/>
    <property type="project" value="TreeGrafter"/>
</dbReference>
<feature type="compositionally biased region" description="Acidic residues" evidence="3">
    <location>
        <begin position="157"/>
        <end position="167"/>
    </location>
</feature>